<evidence type="ECO:0000313" key="3">
    <source>
        <dbReference type="Proteomes" id="UP000028725"/>
    </source>
</evidence>
<name>A0A085W6X2_9BACT</name>
<feature type="region of interest" description="Disordered" evidence="1">
    <location>
        <begin position="1"/>
        <end position="24"/>
    </location>
</feature>
<dbReference type="Proteomes" id="UP000028725">
    <property type="component" value="Unassembled WGS sequence"/>
</dbReference>
<dbReference type="EMBL" id="JMCB01000017">
    <property type="protein sequence ID" value="KFE63435.1"/>
    <property type="molecule type" value="Genomic_DNA"/>
</dbReference>
<gene>
    <name evidence="2" type="ORF">DB31_2553</name>
</gene>
<evidence type="ECO:0000313" key="2">
    <source>
        <dbReference type="EMBL" id="KFE63435.1"/>
    </source>
</evidence>
<evidence type="ECO:0000256" key="1">
    <source>
        <dbReference type="SAM" id="MobiDB-lite"/>
    </source>
</evidence>
<accession>A0A085W6X2</accession>
<keyword evidence="3" id="KW-1185">Reference proteome</keyword>
<organism evidence="2 3">
    <name type="scientific">Hyalangium minutum</name>
    <dbReference type="NCBI Taxonomy" id="394096"/>
    <lineage>
        <taxon>Bacteria</taxon>
        <taxon>Pseudomonadati</taxon>
        <taxon>Myxococcota</taxon>
        <taxon>Myxococcia</taxon>
        <taxon>Myxococcales</taxon>
        <taxon>Cystobacterineae</taxon>
        <taxon>Archangiaceae</taxon>
        <taxon>Hyalangium</taxon>
    </lineage>
</organism>
<feature type="region of interest" description="Disordered" evidence="1">
    <location>
        <begin position="58"/>
        <end position="101"/>
    </location>
</feature>
<sequence length="116" mass="12305">MSLASRGWGLRGTPPAPPSSLRLTEDRHRAGRGLFFRAFSSLHSRGLPAPALRTRSVPISGRLGGATGDIGAAGAPGGARERNPSQKVTWTQRPADAGRHTTVQKHVEFFTPLTAL</sequence>
<reference evidence="2 3" key="1">
    <citation type="submission" date="2014-04" db="EMBL/GenBank/DDBJ databases">
        <title>Genome assembly of Hyalangium minutum DSM 14724.</title>
        <authorList>
            <person name="Sharma G."/>
            <person name="Subramanian S."/>
        </authorList>
    </citation>
    <scope>NUCLEOTIDE SEQUENCE [LARGE SCALE GENOMIC DNA]</scope>
    <source>
        <strain evidence="2 3">DSM 14724</strain>
    </source>
</reference>
<comment type="caution">
    <text evidence="2">The sequence shown here is derived from an EMBL/GenBank/DDBJ whole genome shotgun (WGS) entry which is preliminary data.</text>
</comment>
<dbReference type="AlphaFoldDB" id="A0A085W6X2"/>
<proteinExistence type="predicted"/>
<dbReference type="PATRIC" id="fig|394096.3.peg.6886"/>
<protein>
    <submittedName>
        <fullName evidence="2">Uncharacterized protein</fullName>
    </submittedName>
</protein>